<dbReference type="InterPro" id="IPR016187">
    <property type="entry name" value="CTDL_fold"/>
</dbReference>
<dbReference type="InterPro" id="IPR016186">
    <property type="entry name" value="C-type_lectin-like/link_sf"/>
</dbReference>
<dbReference type="Pfam" id="PF00059">
    <property type="entry name" value="Lectin_C"/>
    <property type="match status" value="1"/>
</dbReference>
<dbReference type="Proteomes" id="UP000261380">
    <property type="component" value="Unplaced"/>
</dbReference>
<sequence length="171" mass="19335">MVKLKEISEDIRESWSCSSLLHPGNNLPMLKGAAFVCASTAACPPGWTQFGSRCFIFYYNMKTWSDAEEFCISIGGNLASIHNNEENSFLSDMVVRDTGSPAVTWVGGYDAVTEGQWMWSDGSKFDYTSFAIGQPDNIQQSQHCLEMNYIVYKWNDRPCNQPWPFICAKRI</sequence>
<organism evidence="3 4">
    <name type="scientific">Xiphophorus couchianus</name>
    <name type="common">Monterrey platyfish</name>
    <dbReference type="NCBI Taxonomy" id="32473"/>
    <lineage>
        <taxon>Eukaryota</taxon>
        <taxon>Metazoa</taxon>
        <taxon>Chordata</taxon>
        <taxon>Craniata</taxon>
        <taxon>Vertebrata</taxon>
        <taxon>Euteleostomi</taxon>
        <taxon>Actinopterygii</taxon>
        <taxon>Neopterygii</taxon>
        <taxon>Teleostei</taxon>
        <taxon>Neoteleostei</taxon>
        <taxon>Acanthomorphata</taxon>
        <taxon>Ovalentaria</taxon>
        <taxon>Atherinomorphae</taxon>
        <taxon>Cyprinodontiformes</taxon>
        <taxon>Poeciliidae</taxon>
        <taxon>Poeciliinae</taxon>
        <taxon>Xiphophorus</taxon>
    </lineage>
</organism>
<protein>
    <recommendedName>
        <fullName evidence="2">C-type lectin domain-containing protein</fullName>
    </recommendedName>
</protein>
<accession>A0A3B5MF79</accession>
<dbReference type="AlphaFoldDB" id="A0A3B5MF79"/>
<dbReference type="SMART" id="SM00034">
    <property type="entry name" value="CLECT"/>
    <property type="match status" value="1"/>
</dbReference>
<name>A0A3B5MF79_9TELE</name>
<dbReference type="InterPro" id="IPR018378">
    <property type="entry name" value="C-type_lectin_CS"/>
</dbReference>
<evidence type="ECO:0000256" key="1">
    <source>
        <dbReference type="ARBA" id="ARBA00023157"/>
    </source>
</evidence>
<dbReference type="Gene3D" id="3.10.100.10">
    <property type="entry name" value="Mannose-Binding Protein A, subunit A"/>
    <property type="match status" value="1"/>
</dbReference>
<dbReference type="PRINTS" id="PR00356">
    <property type="entry name" value="ANTIFREEZEII"/>
</dbReference>
<dbReference type="InterPro" id="IPR001304">
    <property type="entry name" value="C-type_lectin-like"/>
</dbReference>
<dbReference type="PROSITE" id="PS00615">
    <property type="entry name" value="C_TYPE_LECTIN_1"/>
    <property type="match status" value="1"/>
</dbReference>
<keyword evidence="4" id="KW-1185">Reference proteome</keyword>
<evidence type="ECO:0000259" key="2">
    <source>
        <dbReference type="PROSITE" id="PS50041"/>
    </source>
</evidence>
<evidence type="ECO:0000313" key="4">
    <source>
        <dbReference type="Proteomes" id="UP000261380"/>
    </source>
</evidence>
<dbReference type="Ensembl" id="ENSXCOT00000022625.1">
    <property type="protein sequence ID" value="ENSXCOP00000022352.1"/>
    <property type="gene ID" value="ENSXCOG00000016677.1"/>
</dbReference>
<dbReference type="InterPro" id="IPR002353">
    <property type="entry name" value="AntifreezeII"/>
</dbReference>
<feature type="domain" description="C-type lectin" evidence="2">
    <location>
        <begin position="50"/>
        <end position="168"/>
    </location>
</feature>
<dbReference type="PANTHER" id="PTHR22803">
    <property type="entry name" value="MANNOSE, PHOSPHOLIPASE, LECTIN RECEPTOR RELATED"/>
    <property type="match status" value="1"/>
</dbReference>
<dbReference type="GeneTree" id="ENSGT00940000161814"/>
<dbReference type="PROSITE" id="PS50041">
    <property type="entry name" value="C_TYPE_LECTIN_2"/>
    <property type="match status" value="1"/>
</dbReference>
<reference evidence="3" key="1">
    <citation type="submission" date="2025-08" db="UniProtKB">
        <authorList>
            <consortium name="Ensembl"/>
        </authorList>
    </citation>
    <scope>IDENTIFICATION</scope>
</reference>
<keyword evidence="1" id="KW-1015">Disulfide bond</keyword>
<dbReference type="SUPFAM" id="SSF56436">
    <property type="entry name" value="C-type lectin-like"/>
    <property type="match status" value="1"/>
</dbReference>
<proteinExistence type="predicted"/>
<evidence type="ECO:0000313" key="3">
    <source>
        <dbReference type="Ensembl" id="ENSXCOP00000022352.1"/>
    </source>
</evidence>
<dbReference type="InterPro" id="IPR050111">
    <property type="entry name" value="C-type_lectin/snaclec_domain"/>
</dbReference>
<reference evidence="3" key="2">
    <citation type="submission" date="2025-09" db="UniProtKB">
        <authorList>
            <consortium name="Ensembl"/>
        </authorList>
    </citation>
    <scope>IDENTIFICATION</scope>
</reference>